<reference evidence="4" key="2">
    <citation type="submission" date="2008-08" db="EMBL/GenBank/DDBJ databases">
        <authorList>
            <consortium name="Diatom Consortium"/>
            <person name="Grigoriev I."/>
            <person name="Grimwood J."/>
            <person name="Kuo A."/>
            <person name="Otillar R.P."/>
            <person name="Salamov A."/>
            <person name="Detter J.C."/>
            <person name="Lindquist E."/>
            <person name="Shapiro H."/>
            <person name="Lucas S."/>
            <person name="Glavina del Rio T."/>
            <person name="Pitluck S."/>
            <person name="Rokhsar D."/>
            <person name="Bowler C."/>
        </authorList>
    </citation>
    <scope>GENOME REANNOTATION</scope>
    <source>
        <strain evidence="4">CCAP 1055/1</strain>
    </source>
</reference>
<dbReference type="InterPro" id="IPR027267">
    <property type="entry name" value="AH/BAR_dom_sf"/>
</dbReference>
<feature type="compositionally biased region" description="Basic and acidic residues" evidence="2">
    <location>
        <begin position="368"/>
        <end position="380"/>
    </location>
</feature>
<feature type="compositionally biased region" description="Polar residues" evidence="2">
    <location>
        <begin position="1"/>
        <end position="11"/>
    </location>
</feature>
<protein>
    <submittedName>
        <fullName evidence="3">Uncharacterized protein</fullName>
    </submittedName>
</protein>
<feature type="region of interest" description="Disordered" evidence="2">
    <location>
        <begin position="1"/>
        <end position="60"/>
    </location>
</feature>
<dbReference type="AlphaFoldDB" id="B7GDW4"/>
<dbReference type="KEGG" id="pti:PHATRDRAFT_50366"/>
<dbReference type="InParanoid" id="B7GDW4"/>
<dbReference type="HOGENOM" id="CLU_728558_0_0_1"/>
<dbReference type="OrthoDB" id="45765at2759"/>
<feature type="region of interest" description="Disordered" evidence="2">
    <location>
        <begin position="309"/>
        <end position="380"/>
    </location>
</feature>
<feature type="compositionally biased region" description="Basic and acidic residues" evidence="2">
    <location>
        <begin position="16"/>
        <end position="45"/>
    </location>
</feature>
<feature type="compositionally biased region" description="Polar residues" evidence="2">
    <location>
        <begin position="344"/>
        <end position="362"/>
    </location>
</feature>
<dbReference type="RefSeq" id="XP_002185326.1">
    <property type="nucleotide sequence ID" value="XM_002185290.1"/>
</dbReference>
<evidence type="ECO:0000256" key="2">
    <source>
        <dbReference type="SAM" id="MobiDB-lite"/>
    </source>
</evidence>
<dbReference type="PaxDb" id="2850-Phatr50366"/>
<accession>B7GDW4</accession>
<organism evidence="3 4">
    <name type="scientific">Phaeodactylum tricornutum (strain CCAP 1055/1)</name>
    <dbReference type="NCBI Taxonomy" id="556484"/>
    <lineage>
        <taxon>Eukaryota</taxon>
        <taxon>Sar</taxon>
        <taxon>Stramenopiles</taxon>
        <taxon>Ochrophyta</taxon>
        <taxon>Bacillariophyta</taxon>
        <taxon>Bacillariophyceae</taxon>
        <taxon>Bacillariophycidae</taxon>
        <taxon>Naviculales</taxon>
        <taxon>Phaeodactylaceae</taxon>
        <taxon>Phaeodactylum</taxon>
    </lineage>
</organism>
<dbReference type="GeneID" id="7199146"/>
<keyword evidence="4" id="KW-1185">Reference proteome</keyword>
<dbReference type="EMBL" id="CM000631">
    <property type="protein sequence ID" value="EEC43195.1"/>
    <property type="molecule type" value="Genomic_DNA"/>
</dbReference>
<sequence>MSNEENNTNIDETQETEQHDPQETKSENTPQKEDSHEKDYHEVKSVGKGHSSAPKQKTKISERLDEAVKEMKAINRSSDLVPLNHQYDVLRKRLRALIVKAKEFHAAKILLTQNRTEMVKQLSLMAKGSPIDEKIGSTESQDSFATVDRAIETRVQSDMQKFQRNIIDYALEWEDIVTTRVDSDLKDTTKLNERLNHYQNKVEGIRKKVNAKESKLVSRGKDPSATPTKLNQKLERNEAKLNHAWKAHEASASKLCNLMEEATQRGWKDLFPLVKAAIDWQAETASGEYDIFARLPSVATELADLFEEKNQASEKNSSGVPLATDDDGSGDSDTTGSAPHDDTSFSGSEISNGGNYADSGSPTVGGHKGSESPRHVDLTC</sequence>
<keyword evidence="1" id="KW-0175">Coiled coil</keyword>
<gene>
    <name evidence="3" type="ORF">PHATRDRAFT_50366</name>
</gene>
<dbReference type="Proteomes" id="UP000000759">
    <property type="component" value="Chromosome 29"/>
</dbReference>
<dbReference type="Gene3D" id="1.20.1270.60">
    <property type="entry name" value="Arfaptin homology (AH) domain/BAR domain"/>
    <property type="match status" value="1"/>
</dbReference>
<name>B7GDW4_PHATC</name>
<evidence type="ECO:0000313" key="3">
    <source>
        <dbReference type="EMBL" id="EEC43195.1"/>
    </source>
</evidence>
<proteinExistence type="predicted"/>
<evidence type="ECO:0000256" key="1">
    <source>
        <dbReference type="SAM" id="Coils"/>
    </source>
</evidence>
<reference evidence="3 4" key="1">
    <citation type="journal article" date="2008" name="Nature">
        <title>The Phaeodactylum genome reveals the evolutionary history of diatom genomes.</title>
        <authorList>
            <person name="Bowler C."/>
            <person name="Allen A.E."/>
            <person name="Badger J.H."/>
            <person name="Grimwood J."/>
            <person name="Jabbari K."/>
            <person name="Kuo A."/>
            <person name="Maheswari U."/>
            <person name="Martens C."/>
            <person name="Maumus F."/>
            <person name="Otillar R.P."/>
            <person name="Rayko E."/>
            <person name="Salamov A."/>
            <person name="Vandepoele K."/>
            <person name="Beszteri B."/>
            <person name="Gruber A."/>
            <person name="Heijde M."/>
            <person name="Katinka M."/>
            <person name="Mock T."/>
            <person name="Valentin K."/>
            <person name="Verret F."/>
            <person name="Berges J.A."/>
            <person name="Brownlee C."/>
            <person name="Cadoret J.P."/>
            <person name="Chiovitti A."/>
            <person name="Choi C.J."/>
            <person name="Coesel S."/>
            <person name="De Martino A."/>
            <person name="Detter J.C."/>
            <person name="Durkin C."/>
            <person name="Falciatore A."/>
            <person name="Fournet J."/>
            <person name="Haruta M."/>
            <person name="Huysman M.J."/>
            <person name="Jenkins B.D."/>
            <person name="Jiroutova K."/>
            <person name="Jorgensen R.E."/>
            <person name="Joubert Y."/>
            <person name="Kaplan A."/>
            <person name="Kroger N."/>
            <person name="Kroth P.G."/>
            <person name="La Roche J."/>
            <person name="Lindquist E."/>
            <person name="Lommer M."/>
            <person name="Martin-Jezequel V."/>
            <person name="Lopez P.J."/>
            <person name="Lucas S."/>
            <person name="Mangogna M."/>
            <person name="McGinnis K."/>
            <person name="Medlin L.K."/>
            <person name="Montsant A."/>
            <person name="Oudot-Le Secq M.P."/>
            <person name="Napoli C."/>
            <person name="Obornik M."/>
            <person name="Parker M.S."/>
            <person name="Petit J.L."/>
            <person name="Porcel B.M."/>
            <person name="Poulsen N."/>
            <person name="Robison M."/>
            <person name="Rychlewski L."/>
            <person name="Rynearson T.A."/>
            <person name="Schmutz J."/>
            <person name="Shapiro H."/>
            <person name="Siaut M."/>
            <person name="Stanley M."/>
            <person name="Sussman M.R."/>
            <person name="Taylor A.R."/>
            <person name="Vardi A."/>
            <person name="von Dassow P."/>
            <person name="Vyverman W."/>
            <person name="Willis A."/>
            <person name="Wyrwicz L.S."/>
            <person name="Rokhsar D.S."/>
            <person name="Weissenbach J."/>
            <person name="Armbrust E.V."/>
            <person name="Green B.R."/>
            <person name="Van de Peer Y."/>
            <person name="Grigoriev I.V."/>
        </authorList>
    </citation>
    <scope>NUCLEOTIDE SEQUENCE [LARGE SCALE GENOMIC DNA]</scope>
    <source>
        <strain evidence="3 4">CCAP 1055/1</strain>
    </source>
</reference>
<evidence type="ECO:0000313" key="4">
    <source>
        <dbReference type="Proteomes" id="UP000000759"/>
    </source>
</evidence>
<dbReference type="eggNOG" id="ENOG502RWIU">
    <property type="taxonomic scope" value="Eukaryota"/>
</dbReference>
<feature type="coiled-coil region" evidence="1">
    <location>
        <begin position="188"/>
        <end position="215"/>
    </location>
</feature>